<dbReference type="EMBL" id="NCEB01000009">
    <property type="protein sequence ID" value="OYX34381.1"/>
    <property type="molecule type" value="Genomic_DNA"/>
</dbReference>
<gene>
    <name evidence="2" type="ORF">B7Z01_05905</name>
</gene>
<evidence type="ECO:0000313" key="2">
    <source>
        <dbReference type="EMBL" id="OYX34381.1"/>
    </source>
</evidence>
<proteinExistence type="predicted"/>
<feature type="transmembrane region" description="Helical" evidence="1">
    <location>
        <begin position="116"/>
        <end position="135"/>
    </location>
</feature>
<keyword evidence="1" id="KW-0472">Membrane</keyword>
<evidence type="ECO:0000256" key="1">
    <source>
        <dbReference type="SAM" id="Phobius"/>
    </source>
</evidence>
<evidence type="ECO:0000313" key="3">
    <source>
        <dbReference type="Proteomes" id="UP000215595"/>
    </source>
</evidence>
<dbReference type="AlphaFoldDB" id="A0A258FPE7"/>
<reference evidence="2 3" key="1">
    <citation type="submission" date="2017-03" db="EMBL/GenBank/DDBJ databases">
        <title>Lifting the veil on microbial sulfur biogeochemistry in mining wastewaters.</title>
        <authorList>
            <person name="Kantor R.S."/>
            <person name="Colenbrander Nelson T."/>
            <person name="Marshall S."/>
            <person name="Bennett D."/>
            <person name="Apte S."/>
            <person name="Camacho D."/>
            <person name="Thomas B.C."/>
            <person name="Warren L.A."/>
            <person name="Banfield J.F."/>
        </authorList>
    </citation>
    <scope>NUCLEOTIDE SEQUENCE [LARGE SCALE GENOMIC DNA]</scope>
    <source>
        <strain evidence="2">32-69-9</strain>
    </source>
</reference>
<accession>A0A258FPE7</accession>
<keyword evidence="1" id="KW-0812">Transmembrane</keyword>
<name>A0A258FPE7_9CAUL</name>
<keyword evidence="1" id="KW-1133">Transmembrane helix</keyword>
<sequence length="139" mass="14139">MSSDEFDPMIERLFARSPQMADAPLFAAGVEAKLQSSSRVRTVALTVAGLIGGVIAVRESTNVSFTLSDAQAPVAGRAIGQGIQSASLNVQEAVGSGLAQFGLADLSLGSMGGMQLFWLAAGALIALAAAGVMKLSQEV</sequence>
<organism evidence="2 3">
    <name type="scientific">Brevundimonas subvibrioides</name>
    <dbReference type="NCBI Taxonomy" id="74313"/>
    <lineage>
        <taxon>Bacteria</taxon>
        <taxon>Pseudomonadati</taxon>
        <taxon>Pseudomonadota</taxon>
        <taxon>Alphaproteobacteria</taxon>
        <taxon>Caulobacterales</taxon>
        <taxon>Caulobacteraceae</taxon>
        <taxon>Brevundimonas</taxon>
    </lineage>
</organism>
<comment type="caution">
    <text evidence="2">The sequence shown here is derived from an EMBL/GenBank/DDBJ whole genome shotgun (WGS) entry which is preliminary data.</text>
</comment>
<dbReference type="Proteomes" id="UP000215595">
    <property type="component" value="Unassembled WGS sequence"/>
</dbReference>
<protein>
    <submittedName>
        <fullName evidence="2">Uncharacterized protein</fullName>
    </submittedName>
</protein>